<dbReference type="EMBL" id="SJZI01000002">
    <property type="protein sequence ID" value="TCJ19127.1"/>
    <property type="molecule type" value="Genomic_DNA"/>
</dbReference>
<evidence type="ECO:0000259" key="5">
    <source>
        <dbReference type="Pfam" id="PF16327"/>
    </source>
</evidence>
<protein>
    <submittedName>
        <fullName evidence="6">Cytochrome c assembly protein</fullName>
    </submittedName>
</protein>
<feature type="transmembrane region" description="Helical" evidence="3">
    <location>
        <begin position="306"/>
        <end position="323"/>
    </location>
</feature>
<dbReference type="Pfam" id="PF01578">
    <property type="entry name" value="Cytochrom_C_asm"/>
    <property type="match status" value="1"/>
</dbReference>
<dbReference type="AlphaFoldDB" id="A0A4R1BP84"/>
<feature type="transmembrane region" description="Helical" evidence="3">
    <location>
        <begin position="106"/>
        <end position="123"/>
    </location>
</feature>
<feature type="domain" description="Cytochrome c-type biogenesis protein CcmF C-terminal" evidence="5">
    <location>
        <begin position="373"/>
        <end position="551"/>
    </location>
</feature>
<dbReference type="Pfam" id="PF16327">
    <property type="entry name" value="CcmF_C"/>
    <property type="match status" value="1"/>
</dbReference>
<reference evidence="6 7" key="1">
    <citation type="submission" date="2019-03" db="EMBL/GenBank/DDBJ databases">
        <authorList>
            <person name="Kim M.K.M."/>
        </authorList>
    </citation>
    <scope>NUCLEOTIDE SEQUENCE [LARGE SCALE GENOMIC DNA]</scope>
    <source>
        <strain evidence="6 7">17J68-12</strain>
    </source>
</reference>
<organism evidence="6 7">
    <name type="scientific">Flaviaesturariibacter flavus</name>
    <dbReference type="NCBI Taxonomy" id="2502780"/>
    <lineage>
        <taxon>Bacteria</taxon>
        <taxon>Pseudomonadati</taxon>
        <taxon>Bacteroidota</taxon>
        <taxon>Chitinophagia</taxon>
        <taxon>Chitinophagales</taxon>
        <taxon>Chitinophagaceae</taxon>
        <taxon>Flaviaestuariibacter</taxon>
    </lineage>
</organism>
<feature type="transmembrane region" description="Helical" evidence="3">
    <location>
        <begin position="205"/>
        <end position="225"/>
    </location>
</feature>
<keyword evidence="3" id="KW-0472">Membrane</keyword>
<keyword evidence="7" id="KW-1185">Reference proteome</keyword>
<evidence type="ECO:0000256" key="3">
    <source>
        <dbReference type="SAM" id="Phobius"/>
    </source>
</evidence>
<keyword evidence="2" id="KW-0201">Cytochrome c-type biogenesis</keyword>
<evidence type="ECO:0000256" key="2">
    <source>
        <dbReference type="ARBA" id="ARBA00022748"/>
    </source>
</evidence>
<evidence type="ECO:0000256" key="1">
    <source>
        <dbReference type="ARBA" id="ARBA00009186"/>
    </source>
</evidence>
<feature type="transmembrane region" description="Helical" evidence="3">
    <location>
        <begin position="135"/>
        <end position="156"/>
    </location>
</feature>
<feature type="transmembrane region" description="Helical" evidence="3">
    <location>
        <begin position="237"/>
        <end position="258"/>
    </location>
</feature>
<feature type="transmembrane region" description="Helical" evidence="3">
    <location>
        <begin position="12"/>
        <end position="33"/>
    </location>
</feature>
<dbReference type="RefSeq" id="WP_131446145.1">
    <property type="nucleotide sequence ID" value="NZ_SJZI01000002.1"/>
</dbReference>
<evidence type="ECO:0000259" key="4">
    <source>
        <dbReference type="Pfam" id="PF01578"/>
    </source>
</evidence>
<feature type="transmembrane region" description="Helical" evidence="3">
    <location>
        <begin position="435"/>
        <end position="455"/>
    </location>
</feature>
<proteinExistence type="inferred from homology"/>
<feature type="transmembrane region" description="Helical" evidence="3">
    <location>
        <begin position="53"/>
        <end position="73"/>
    </location>
</feature>
<accession>A0A4R1BP84</accession>
<feature type="transmembrane region" description="Helical" evidence="3">
    <location>
        <begin position="786"/>
        <end position="805"/>
    </location>
</feature>
<dbReference type="PRINTS" id="PR01410">
    <property type="entry name" value="CCBIOGENESIS"/>
</dbReference>
<feature type="transmembrane region" description="Helical" evidence="3">
    <location>
        <begin position="343"/>
        <end position="361"/>
    </location>
</feature>
<evidence type="ECO:0000313" key="6">
    <source>
        <dbReference type="EMBL" id="TCJ19127.1"/>
    </source>
</evidence>
<feature type="transmembrane region" description="Helical" evidence="3">
    <location>
        <begin position="467"/>
        <end position="484"/>
    </location>
</feature>
<feature type="transmembrane region" description="Helical" evidence="3">
    <location>
        <begin position="526"/>
        <end position="547"/>
    </location>
</feature>
<dbReference type="InterPro" id="IPR002541">
    <property type="entry name" value="Cyt_c_assembly"/>
</dbReference>
<dbReference type="PANTHER" id="PTHR43653">
    <property type="entry name" value="CYTOCHROME C ASSEMBLY PROTEIN-RELATED"/>
    <property type="match status" value="1"/>
</dbReference>
<dbReference type="GO" id="GO:0017004">
    <property type="term" value="P:cytochrome complex assembly"/>
    <property type="evidence" value="ECO:0007669"/>
    <property type="project" value="UniProtKB-KW"/>
</dbReference>
<keyword evidence="3" id="KW-1133">Transmembrane helix</keyword>
<dbReference type="PANTHER" id="PTHR43653:SF1">
    <property type="entry name" value="CYTOCHROME C-TYPE BIOGENESIS PROTEIN CCMF"/>
    <property type="match status" value="1"/>
</dbReference>
<feature type="transmembrane region" description="Helical" evidence="3">
    <location>
        <begin position="278"/>
        <end position="294"/>
    </location>
</feature>
<dbReference type="GO" id="GO:0020037">
    <property type="term" value="F:heme binding"/>
    <property type="evidence" value="ECO:0007669"/>
    <property type="project" value="InterPro"/>
</dbReference>
<sequence>MDFIGEHLFPGRLGHFFVILSLVASLAATYAYFVATRRKDEAEKAHWRQLARIFFYAECVSIVAIFSILFYIISNHLFEFKYAWQHSSRSLEAKYLLSCFWEGQEGSFLLWSFWHCVLGLVVIRREKQFETPVMTIVSFAQVLLATMIAGIHIFGWKIGSNPFVLLRNELDAPIFARADYLSFVKDGNDLNPLLQNYWMVIHPPVLFLGFASTLIPFSYAIAGLWTRDYKGWTKPALSWSLFSAGVLGTGIMMGAAWAYESLNFGGYWAWDPVENASLVPWLTLVAGVHTLLIYRHTGNALRSSFVFIGLTFLLILYSTYLTRSGDLQETSVHAFTGEGITKWHLRALVAVFLFPTIFLMVRRWKSIPHIAKEEEASSREFWMFIGSLVLLLSAITISVMTSLPVLNKIAGLFTDKQLFKPLAMGEDSAFAYNRIQVFVAIIIGLLTAISQYFKYKSTSRDFVLRRLRWPTVTAVVLAGLVLAFGDINYREYGAGYMAAIWVALVCGIYAVVANAAFIWTGANGKLRAAGGSVAHVGFGMLLVGILISSSKKEVLSHNTTGIFVPLGEGGKEKPGENLTLVKDLRTDMGKYWVTYNQDSMHPQKPLAFYNLAFTSKDGKESFNLKPNAFVNYKGNAGLMANPDAKHYWNYDVFTYITSLSNDPGKAPEDTSSFKPATLGVGDTAWYGKGFIVLESLQSRNNLPGGNFAPQDSATVANLKVYAKTSSIYTLQPLLIKKGGVAMPYPDTATAEGLVVQVQALKGNRVELGLKESDAVLRYITLKAYKFPFINLVWLGTLVMVAGFFMSAVRRRQLNRVGALKMETSKL</sequence>
<comment type="caution">
    <text evidence="6">The sequence shown here is derived from an EMBL/GenBank/DDBJ whole genome shotgun (WGS) entry which is preliminary data.</text>
</comment>
<dbReference type="OrthoDB" id="9761451at2"/>
<comment type="similarity">
    <text evidence="1">Belongs to the CcmF/CycK/Ccl1/NrfE/CcsA family.</text>
</comment>
<feature type="transmembrane region" description="Helical" evidence="3">
    <location>
        <begin position="496"/>
        <end position="519"/>
    </location>
</feature>
<dbReference type="InterPro" id="IPR003567">
    <property type="entry name" value="Cyt_c_biogenesis"/>
</dbReference>
<feature type="domain" description="Cytochrome c assembly protein" evidence="4">
    <location>
        <begin position="105"/>
        <end position="323"/>
    </location>
</feature>
<dbReference type="GO" id="GO:0015232">
    <property type="term" value="F:heme transmembrane transporter activity"/>
    <property type="evidence" value="ECO:0007669"/>
    <property type="project" value="InterPro"/>
</dbReference>
<keyword evidence="3" id="KW-0812">Transmembrane</keyword>
<dbReference type="GO" id="GO:0016020">
    <property type="term" value="C:membrane"/>
    <property type="evidence" value="ECO:0007669"/>
    <property type="project" value="InterPro"/>
</dbReference>
<evidence type="ECO:0000313" key="7">
    <source>
        <dbReference type="Proteomes" id="UP000295334"/>
    </source>
</evidence>
<dbReference type="Proteomes" id="UP000295334">
    <property type="component" value="Unassembled WGS sequence"/>
</dbReference>
<feature type="transmembrane region" description="Helical" evidence="3">
    <location>
        <begin position="381"/>
        <end position="403"/>
    </location>
</feature>
<gene>
    <name evidence="6" type="ORF">EPD60_01560</name>
</gene>
<name>A0A4R1BP84_9BACT</name>
<dbReference type="InterPro" id="IPR032523">
    <property type="entry name" value="CcmF_C"/>
</dbReference>